<evidence type="ECO:0008006" key="4">
    <source>
        <dbReference type="Google" id="ProtNLM"/>
    </source>
</evidence>
<dbReference type="EMBL" id="MCFD01000006">
    <property type="protein sequence ID" value="ORX69966.1"/>
    <property type="molecule type" value="Genomic_DNA"/>
</dbReference>
<gene>
    <name evidence="2" type="ORF">DL89DRAFT_149753</name>
</gene>
<evidence type="ECO:0000256" key="1">
    <source>
        <dbReference type="SAM" id="SignalP"/>
    </source>
</evidence>
<comment type="caution">
    <text evidence="2">The sequence shown here is derived from an EMBL/GenBank/DDBJ whole genome shotgun (WGS) entry which is preliminary data.</text>
</comment>
<evidence type="ECO:0000313" key="2">
    <source>
        <dbReference type="EMBL" id="ORX69966.1"/>
    </source>
</evidence>
<feature type="signal peptide" evidence="1">
    <location>
        <begin position="1"/>
        <end position="19"/>
    </location>
</feature>
<reference evidence="2 3" key="1">
    <citation type="submission" date="2016-07" db="EMBL/GenBank/DDBJ databases">
        <title>Pervasive Adenine N6-methylation of Active Genes in Fungi.</title>
        <authorList>
            <consortium name="DOE Joint Genome Institute"/>
            <person name="Mondo S.J."/>
            <person name="Dannebaum R.O."/>
            <person name="Kuo R.C."/>
            <person name="Labutti K."/>
            <person name="Haridas S."/>
            <person name="Kuo A."/>
            <person name="Salamov A."/>
            <person name="Ahrendt S.R."/>
            <person name="Lipzen A."/>
            <person name="Sullivan W."/>
            <person name="Andreopoulos W.B."/>
            <person name="Clum A."/>
            <person name="Lindquist E."/>
            <person name="Daum C."/>
            <person name="Ramamoorthy G.K."/>
            <person name="Gryganskyi A."/>
            <person name="Culley D."/>
            <person name="Magnuson J.K."/>
            <person name="James T.Y."/>
            <person name="O'Malley M.A."/>
            <person name="Stajich J.E."/>
            <person name="Spatafora J.W."/>
            <person name="Visel A."/>
            <person name="Grigoriev I.V."/>
        </authorList>
    </citation>
    <scope>NUCLEOTIDE SEQUENCE [LARGE SCALE GENOMIC DNA]</scope>
    <source>
        <strain evidence="2 3">ATCC 12442</strain>
    </source>
</reference>
<keyword evidence="1" id="KW-0732">Signal</keyword>
<accession>A0A1Y1W9Q2</accession>
<evidence type="ECO:0000313" key="3">
    <source>
        <dbReference type="Proteomes" id="UP000193922"/>
    </source>
</evidence>
<dbReference type="GeneID" id="63800171"/>
<protein>
    <recommendedName>
        <fullName evidence="4">Secreted protein</fullName>
    </recommendedName>
</protein>
<feature type="chain" id="PRO_5012621109" description="Secreted protein" evidence="1">
    <location>
        <begin position="20"/>
        <end position="128"/>
    </location>
</feature>
<dbReference type="AlphaFoldDB" id="A0A1Y1W9Q2"/>
<keyword evidence="3" id="KW-1185">Reference proteome</keyword>
<name>A0A1Y1W9Q2_9FUNG</name>
<dbReference type="Proteomes" id="UP000193922">
    <property type="component" value="Unassembled WGS sequence"/>
</dbReference>
<dbReference type="RefSeq" id="XP_040743604.1">
    <property type="nucleotide sequence ID" value="XM_040883523.1"/>
</dbReference>
<sequence>MALHSIFFYLFLNLGPCRYLMPATIKDACLKKVHLLLSAMSCIYSRDGCGSACGMYGATRQRLLIVIPGPVSTDPPLPTIHPFSDLFQNVPSSRVLYVHISSRQCQWIQTRSFSDQHRSSSVEVTPSR</sequence>
<organism evidence="2 3">
    <name type="scientific">Linderina pennispora</name>
    <dbReference type="NCBI Taxonomy" id="61395"/>
    <lineage>
        <taxon>Eukaryota</taxon>
        <taxon>Fungi</taxon>
        <taxon>Fungi incertae sedis</taxon>
        <taxon>Zoopagomycota</taxon>
        <taxon>Kickxellomycotina</taxon>
        <taxon>Kickxellomycetes</taxon>
        <taxon>Kickxellales</taxon>
        <taxon>Kickxellaceae</taxon>
        <taxon>Linderina</taxon>
    </lineage>
</organism>
<proteinExistence type="predicted"/>